<evidence type="ECO:0000256" key="1">
    <source>
        <dbReference type="SAM" id="MobiDB-lite"/>
    </source>
</evidence>
<feature type="compositionally biased region" description="Basic residues" evidence="1">
    <location>
        <begin position="10"/>
        <end position="26"/>
    </location>
</feature>
<proteinExistence type="predicted"/>
<dbReference type="AlphaFoldDB" id="A0A835FCJ3"/>
<keyword evidence="3" id="KW-1185">Reference proteome</keyword>
<name>A0A835FCJ3_9POAL</name>
<protein>
    <submittedName>
        <fullName evidence="2">Uncharacterized protein</fullName>
    </submittedName>
</protein>
<evidence type="ECO:0000313" key="3">
    <source>
        <dbReference type="Proteomes" id="UP000636709"/>
    </source>
</evidence>
<accession>A0A835FCJ3</accession>
<feature type="region of interest" description="Disordered" evidence="1">
    <location>
        <begin position="1"/>
        <end position="26"/>
    </location>
</feature>
<sequence>MVCSPAASRLLHHRVHSPPHPHLPRHRPLANRIRVLRSTAARSPAFPAPRRRSTLAGVLVLCASTEAGRKPALPLHKHGLSLGESRRTGSSAYEFLGRCKPPSASLQLSKIKAFTAHRDTVAECAWGSSMWTKQAAEPGPSLGGDGEKQPIPTVRRAHRRATEAASASVRQRNMNSDFVVHTARLSVFPPISRPSPPPAIAGPHAASGSPHAMALQGKKLINNPDGNSLLLHFPHFSLNFGQFFFDC</sequence>
<dbReference type="Proteomes" id="UP000636709">
    <property type="component" value="Unassembled WGS sequence"/>
</dbReference>
<dbReference type="EMBL" id="JACEFO010001595">
    <property type="protein sequence ID" value="KAF8734306.1"/>
    <property type="molecule type" value="Genomic_DNA"/>
</dbReference>
<organism evidence="2 3">
    <name type="scientific">Digitaria exilis</name>
    <dbReference type="NCBI Taxonomy" id="1010633"/>
    <lineage>
        <taxon>Eukaryota</taxon>
        <taxon>Viridiplantae</taxon>
        <taxon>Streptophyta</taxon>
        <taxon>Embryophyta</taxon>
        <taxon>Tracheophyta</taxon>
        <taxon>Spermatophyta</taxon>
        <taxon>Magnoliopsida</taxon>
        <taxon>Liliopsida</taxon>
        <taxon>Poales</taxon>
        <taxon>Poaceae</taxon>
        <taxon>PACMAD clade</taxon>
        <taxon>Panicoideae</taxon>
        <taxon>Panicodae</taxon>
        <taxon>Paniceae</taxon>
        <taxon>Anthephorinae</taxon>
        <taxon>Digitaria</taxon>
    </lineage>
</organism>
<comment type="caution">
    <text evidence="2">The sequence shown here is derived from an EMBL/GenBank/DDBJ whole genome shotgun (WGS) entry which is preliminary data.</text>
</comment>
<evidence type="ECO:0000313" key="2">
    <source>
        <dbReference type="EMBL" id="KAF8734306.1"/>
    </source>
</evidence>
<reference evidence="2" key="1">
    <citation type="submission" date="2020-07" db="EMBL/GenBank/DDBJ databases">
        <title>Genome sequence and genetic diversity analysis of an under-domesticated orphan crop, white fonio (Digitaria exilis).</title>
        <authorList>
            <person name="Bennetzen J.L."/>
            <person name="Chen S."/>
            <person name="Ma X."/>
            <person name="Wang X."/>
            <person name="Yssel A.E.J."/>
            <person name="Chaluvadi S.R."/>
            <person name="Johnson M."/>
            <person name="Gangashetty P."/>
            <person name="Hamidou F."/>
            <person name="Sanogo M.D."/>
            <person name="Zwaenepoel A."/>
            <person name="Wallace J."/>
            <person name="Van De Peer Y."/>
            <person name="Van Deynze A."/>
        </authorList>
    </citation>
    <scope>NUCLEOTIDE SEQUENCE</scope>
    <source>
        <tissue evidence="2">Leaves</tissue>
    </source>
</reference>
<gene>
    <name evidence="2" type="ORF">HU200_014529</name>
</gene>